<feature type="non-terminal residue" evidence="2">
    <location>
        <position position="214"/>
    </location>
</feature>
<evidence type="ECO:0000256" key="1">
    <source>
        <dbReference type="SAM" id="MobiDB-lite"/>
    </source>
</evidence>
<feature type="compositionally biased region" description="Low complexity" evidence="1">
    <location>
        <begin position="1"/>
        <end position="12"/>
    </location>
</feature>
<organism evidence="2 3">
    <name type="scientific">Sphaeroforma arctica JP610</name>
    <dbReference type="NCBI Taxonomy" id="667725"/>
    <lineage>
        <taxon>Eukaryota</taxon>
        <taxon>Ichthyosporea</taxon>
        <taxon>Ichthyophonida</taxon>
        <taxon>Sphaeroforma</taxon>
    </lineage>
</organism>
<dbReference type="GeneID" id="25916151"/>
<sequence length="214" mass="22726">MVQEGAAPAAGADADDMIIISDDEIQPGVTKATDTESTSDTQPHPPEHASTNGVPDRDTAEQGSVPQVDSGVETTQKPSPTHANGSTEAGAVGDGVADGAGNGTDKNATDKNVTDKSTDASQVPSTGSKKVKRKGMAAGDADALSSDEETEMEKWFKKLPDKHEVKTVRVELDMELARDFSLQDILDSEDERDREYNRHLAEEGALSESEIMEE</sequence>
<proteinExistence type="predicted"/>
<feature type="compositionally biased region" description="Gly residues" evidence="1">
    <location>
        <begin position="92"/>
        <end position="102"/>
    </location>
</feature>
<feature type="region of interest" description="Disordered" evidence="1">
    <location>
        <begin position="1"/>
        <end position="153"/>
    </location>
</feature>
<accession>A0A0L0F518</accession>
<feature type="compositionally biased region" description="Basic and acidic residues" evidence="1">
    <location>
        <begin position="107"/>
        <end position="118"/>
    </location>
</feature>
<feature type="region of interest" description="Disordered" evidence="1">
    <location>
        <begin position="186"/>
        <end position="214"/>
    </location>
</feature>
<dbReference type="RefSeq" id="XP_014145709.1">
    <property type="nucleotide sequence ID" value="XM_014290234.1"/>
</dbReference>
<reference evidence="2 3" key="1">
    <citation type="submission" date="2011-02" db="EMBL/GenBank/DDBJ databases">
        <title>The Genome Sequence of Sphaeroforma arctica JP610.</title>
        <authorList>
            <consortium name="The Broad Institute Genome Sequencing Platform"/>
            <person name="Russ C."/>
            <person name="Cuomo C."/>
            <person name="Young S.K."/>
            <person name="Zeng Q."/>
            <person name="Gargeya S."/>
            <person name="Alvarado L."/>
            <person name="Berlin A."/>
            <person name="Chapman S.B."/>
            <person name="Chen Z."/>
            <person name="Freedman E."/>
            <person name="Gellesch M."/>
            <person name="Goldberg J."/>
            <person name="Griggs A."/>
            <person name="Gujja S."/>
            <person name="Heilman E."/>
            <person name="Heiman D."/>
            <person name="Howarth C."/>
            <person name="Mehta T."/>
            <person name="Neiman D."/>
            <person name="Pearson M."/>
            <person name="Roberts A."/>
            <person name="Saif S."/>
            <person name="Shea T."/>
            <person name="Shenoy N."/>
            <person name="Sisk P."/>
            <person name="Stolte C."/>
            <person name="Sykes S."/>
            <person name="White J."/>
            <person name="Yandava C."/>
            <person name="Burger G."/>
            <person name="Gray M.W."/>
            <person name="Holland P.W.H."/>
            <person name="King N."/>
            <person name="Lang F.B.F."/>
            <person name="Roger A.J."/>
            <person name="Ruiz-Trillo I."/>
            <person name="Haas B."/>
            <person name="Nusbaum C."/>
            <person name="Birren B."/>
        </authorList>
    </citation>
    <scope>NUCLEOTIDE SEQUENCE [LARGE SCALE GENOMIC DNA]</scope>
    <source>
        <strain evidence="2 3">JP610</strain>
    </source>
</reference>
<keyword evidence="3" id="KW-1185">Reference proteome</keyword>
<feature type="compositionally biased region" description="Basic and acidic residues" evidence="1">
    <location>
        <begin position="191"/>
        <end position="202"/>
    </location>
</feature>
<dbReference type="Proteomes" id="UP000054560">
    <property type="component" value="Unassembled WGS sequence"/>
</dbReference>
<dbReference type="EMBL" id="KQ248091">
    <property type="protein sequence ID" value="KNC71807.1"/>
    <property type="molecule type" value="Genomic_DNA"/>
</dbReference>
<evidence type="ECO:0000313" key="3">
    <source>
        <dbReference type="Proteomes" id="UP000054560"/>
    </source>
</evidence>
<feature type="compositionally biased region" description="Polar residues" evidence="1">
    <location>
        <begin position="119"/>
        <end position="128"/>
    </location>
</feature>
<evidence type="ECO:0000313" key="2">
    <source>
        <dbReference type="EMBL" id="KNC71807.1"/>
    </source>
</evidence>
<gene>
    <name evidence="2" type="ORF">SARC_15647</name>
</gene>
<protein>
    <submittedName>
        <fullName evidence="2">Uncharacterized protein</fullName>
    </submittedName>
</protein>
<name>A0A0L0F518_9EUKA</name>
<feature type="compositionally biased region" description="Polar residues" evidence="1">
    <location>
        <begin position="61"/>
        <end position="87"/>
    </location>
</feature>
<dbReference type="AlphaFoldDB" id="A0A0L0F518"/>
<feature type="compositionally biased region" description="Acidic residues" evidence="1">
    <location>
        <begin position="13"/>
        <end position="25"/>
    </location>
</feature>